<dbReference type="Proteomes" id="UP000070412">
    <property type="component" value="Unassembled WGS sequence"/>
</dbReference>
<dbReference type="PANTHER" id="PTHR10133:SF62">
    <property type="entry name" value="DNA POLYMERASE THETA"/>
    <property type="match status" value="1"/>
</dbReference>
<dbReference type="EC" id="2.7.7.7" evidence="2"/>
<dbReference type="GO" id="GO:0097681">
    <property type="term" value="P:double-strand break repair via alternative nonhomologous end joining"/>
    <property type="evidence" value="ECO:0007669"/>
    <property type="project" value="TreeGrafter"/>
</dbReference>
<keyword evidence="7" id="KW-0067">ATP-binding</keyword>
<keyword evidence="17" id="KW-1185">Reference proteome</keyword>
<dbReference type="Pfam" id="PF21099">
    <property type="entry name" value="POLQ_helical"/>
    <property type="match status" value="1"/>
</dbReference>
<dbReference type="SUPFAM" id="SSF56672">
    <property type="entry name" value="DNA/RNA polymerases"/>
    <property type="match status" value="1"/>
</dbReference>
<dbReference type="GO" id="GO:0005524">
    <property type="term" value="F:ATP binding"/>
    <property type="evidence" value="ECO:0007669"/>
    <property type="project" value="UniProtKB-KW"/>
</dbReference>
<feature type="compositionally biased region" description="Basic residues" evidence="12">
    <location>
        <begin position="1"/>
        <end position="20"/>
    </location>
</feature>
<reference evidence="15" key="2">
    <citation type="submission" date="2020-01" db="EMBL/GenBank/DDBJ databases">
        <authorList>
            <person name="Korhonen P.K.K."/>
            <person name="Guangxu M.G."/>
            <person name="Wang T.W."/>
            <person name="Stroehlein A.J.S."/>
            <person name="Young N.D."/>
            <person name="Ang C.-S.A."/>
            <person name="Fernando D.W.F."/>
            <person name="Lu H.L."/>
            <person name="Taylor S.T."/>
            <person name="Ehtesham M.E.M."/>
            <person name="Najaraj S.H.N."/>
            <person name="Harsha G.H.G."/>
            <person name="Madugundu A.M."/>
            <person name="Renuse S.R."/>
            <person name="Holt D.H."/>
            <person name="Pandey A.P."/>
            <person name="Papenfuss A.P."/>
            <person name="Gasser R.B.G."/>
            <person name="Fischer K.F."/>
        </authorList>
    </citation>
    <scope>NUCLEOTIDE SEQUENCE</scope>
    <source>
        <strain evidence="15">SSS_KF_BRIS2020</strain>
    </source>
</reference>
<dbReference type="GO" id="GO:0003677">
    <property type="term" value="F:DNA binding"/>
    <property type="evidence" value="ECO:0007669"/>
    <property type="project" value="InterPro"/>
</dbReference>
<dbReference type="EMBL" id="WVUK01000002">
    <property type="protein sequence ID" value="KAF7496691.1"/>
    <property type="molecule type" value="Genomic_DNA"/>
</dbReference>
<keyword evidence="3" id="KW-0808">Transferase</keyword>
<evidence type="ECO:0000313" key="16">
    <source>
        <dbReference type="EnsemblMetazoa" id="KAF7496691.1"/>
    </source>
</evidence>
<dbReference type="InterPro" id="IPR011545">
    <property type="entry name" value="DEAD/DEAH_box_helicase_dom"/>
</dbReference>
<evidence type="ECO:0000256" key="3">
    <source>
        <dbReference type="ARBA" id="ARBA00022679"/>
    </source>
</evidence>
<evidence type="ECO:0000256" key="5">
    <source>
        <dbReference type="ARBA" id="ARBA00022741"/>
    </source>
</evidence>
<evidence type="ECO:0000256" key="2">
    <source>
        <dbReference type="ARBA" id="ARBA00012417"/>
    </source>
</evidence>
<evidence type="ECO:0000313" key="15">
    <source>
        <dbReference type="EMBL" id="KAF7496691.1"/>
    </source>
</evidence>
<dbReference type="SUPFAM" id="SSF52540">
    <property type="entry name" value="P-loop containing nucleoside triphosphate hydrolases"/>
    <property type="match status" value="1"/>
</dbReference>
<dbReference type="Gene3D" id="1.10.150.20">
    <property type="entry name" value="5' to 3' exonuclease, C-terminal subdomain"/>
    <property type="match status" value="1"/>
</dbReference>
<dbReference type="OrthoDB" id="2320933at2759"/>
<dbReference type="InterPro" id="IPR046931">
    <property type="entry name" value="HTH_61"/>
</dbReference>
<reference evidence="17" key="1">
    <citation type="journal article" date="2020" name="PLoS Negl. Trop. Dis.">
        <title>High-quality nuclear genome for Sarcoptes scabiei-A critical resource for a neglected parasite.</title>
        <authorList>
            <person name="Korhonen P.K."/>
            <person name="Gasser R.B."/>
            <person name="Ma G."/>
            <person name="Wang T."/>
            <person name="Stroehlein A.J."/>
            <person name="Young N.D."/>
            <person name="Ang C.S."/>
            <person name="Fernando D.D."/>
            <person name="Lu H.C."/>
            <person name="Taylor S."/>
            <person name="Reynolds S.L."/>
            <person name="Mofiz E."/>
            <person name="Najaraj S.H."/>
            <person name="Gowda H."/>
            <person name="Madugundu A."/>
            <person name="Renuse S."/>
            <person name="Holt D."/>
            <person name="Pandey A."/>
            <person name="Papenfuss A.T."/>
            <person name="Fischer K."/>
        </authorList>
    </citation>
    <scope>NUCLEOTIDE SEQUENCE [LARGE SCALE GENOMIC DNA]</scope>
</reference>
<evidence type="ECO:0000256" key="12">
    <source>
        <dbReference type="SAM" id="MobiDB-lite"/>
    </source>
</evidence>
<dbReference type="CDD" id="cd18795">
    <property type="entry name" value="SF2_C_Ski2"/>
    <property type="match status" value="1"/>
</dbReference>
<dbReference type="Gene3D" id="3.40.50.300">
    <property type="entry name" value="P-loop containing nucleotide triphosphate hydrolases"/>
    <property type="match status" value="2"/>
</dbReference>
<evidence type="ECO:0000313" key="17">
    <source>
        <dbReference type="Proteomes" id="UP000070412"/>
    </source>
</evidence>
<dbReference type="GO" id="GO:0003887">
    <property type="term" value="F:DNA-directed DNA polymerase activity"/>
    <property type="evidence" value="ECO:0007669"/>
    <property type="project" value="UniProtKB-KW"/>
</dbReference>
<dbReference type="SMART" id="SM00490">
    <property type="entry name" value="HELICc"/>
    <property type="match status" value="1"/>
</dbReference>
<evidence type="ECO:0000256" key="1">
    <source>
        <dbReference type="ARBA" id="ARBA00004123"/>
    </source>
</evidence>
<accession>A0A834RH39</accession>
<dbReference type="Pfam" id="PF20470">
    <property type="entry name" value="HTH_61"/>
    <property type="match status" value="1"/>
</dbReference>
<dbReference type="GO" id="GO:0006261">
    <property type="term" value="P:DNA-templated DNA replication"/>
    <property type="evidence" value="ECO:0007669"/>
    <property type="project" value="InterPro"/>
</dbReference>
<keyword evidence="6" id="KW-0227">DNA damage</keyword>
<evidence type="ECO:0000256" key="11">
    <source>
        <dbReference type="ARBA" id="ARBA00049244"/>
    </source>
</evidence>
<dbReference type="Pfam" id="PF00476">
    <property type="entry name" value="DNA_pol_A"/>
    <property type="match status" value="1"/>
</dbReference>
<dbReference type="SMART" id="SM00482">
    <property type="entry name" value="POLAc"/>
    <property type="match status" value="1"/>
</dbReference>
<dbReference type="InterPro" id="IPR002298">
    <property type="entry name" value="DNA_polymerase_A"/>
</dbReference>
<comment type="catalytic activity">
    <reaction evidence="11">
        <text>DNA(n) + a 2'-deoxyribonucleoside 5'-triphosphate = DNA(n+1) + diphosphate</text>
        <dbReference type="Rhea" id="RHEA:22508"/>
        <dbReference type="Rhea" id="RHEA-COMP:17339"/>
        <dbReference type="Rhea" id="RHEA-COMP:17340"/>
        <dbReference type="ChEBI" id="CHEBI:33019"/>
        <dbReference type="ChEBI" id="CHEBI:61560"/>
        <dbReference type="ChEBI" id="CHEBI:173112"/>
        <dbReference type="EC" id="2.7.7.7"/>
    </reaction>
</comment>
<protein>
    <recommendedName>
        <fullName evidence="2">DNA-directed DNA polymerase</fullName>
        <ecNumber evidence="2">2.7.7.7</ecNumber>
    </recommendedName>
</protein>
<dbReference type="PROSITE" id="PS00447">
    <property type="entry name" value="DNA_POLYMERASE_A"/>
    <property type="match status" value="1"/>
</dbReference>
<evidence type="ECO:0000256" key="6">
    <source>
        <dbReference type="ARBA" id="ARBA00022763"/>
    </source>
</evidence>
<dbReference type="InterPro" id="IPR019760">
    <property type="entry name" value="DNA-dir_DNA_pol_A_CS"/>
</dbReference>
<proteinExistence type="predicted"/>
<name>A0A834RH39_SARSC</name>
<keyword evidence="4" id="KW-0548">Nucleotidyltransferase</keyword>
<sequence>MNKSTSRKRKSSKNIKKQKHASNTISRSVPIQCDQNADKNLLSSWRLPEKLLSHYLNKGISRLFDWQVECLELPGVLEQKSNLVYSAPTSAGKSMVSDILIFKTVLEKRKKTIIVLPFVSITVEKVHSLKSVCRKIGCRIESFAGNVNPPGGFLKVDVAVCTIEKANNIINKMIEESKLNEIGLIVVDELHMIADSSRGYLLEILLSKLIYLKNQPSTTDSNLDFQIVGMSATIPNLINVAKWLNAQLYVTHYRPVLLNEHIVIDHKIMSIKRPSIDQCEFNPIRIIDPKIYTIEAQTMSVLIQLSIETILDGHSCLVFCSTKSSCESLARSISKTIFEIGKKTNAAKTEQEKLAKERLSAILEFEKITSLIDLLRKSTGGCDRNLELATRFGCAYHHAGLTMDERSLIEQAFRDGILKILCCTSTLSAGVNLPARRVFITSAFDFSGKLMELMSYYQMIGRAGRKGIDTLGESFVLCSNKDEEIVKNFLSSSVRPICSRLIPLKLIENLENNKDEENAKYQPSFNDYLVRAVLEIIVNGLAKKKSDIFNFISCTFLSACLSADDLLRKNHKFFEQLIRSVLRLLEEKNFIYFNDDLETKFSEKSIRSTLENELSNKIEITPLARAVVTSGISPSDGCFIFTELNRCRESLCLVNDLHLLYETTPTFVASQLPPLDWKNYLELYYNMDENLKKVAQLIGIRESFIYSQISDIGPANNTDSLLVHRRFYASLALYEIINEIPFAVVQKKFGLNKGLLQSLQQQSSTFAGMLTNFCYKIGWSSLAILIEQFQPRLSMGVQHDLIDLVRIPCLNSIVARQLYSKGYDSVVSLIHSKTSEITQILLHAYYPLMKETFLTNSHNVGETKIYISSIEKYLNIKDFAKLIIDEARQIVEVEIGQKLNFTEVDSDENDQKSENSQQLQEYSSIIRTNQIREQQISGENLQDPINQNEELIQQRESTTLTSSTPKQSKRSIMKKECFEIVRVDTGEKKFQAIDQNGNQINLSPNDEVALSDPNPKGHLLQSNENESLSMSAISIDLENHISMNSLESFSSLDYSMTSINQSQLNLDSISDLSTQSLELKETNQLGERSTVKSLNKNFHLEKIADDDGILFFESFSVRKEFQRINDMFSTHLIGNSFDKIKMRIIDDEELCKKFIQQVFLTENFNLNHLVSVGVLFNVISFPKPKHPIFFSKTQDEIGGEELRDKTQDYLTLKNSKNIYISSVIVVPSNHSEFYFISGKNALLYLQQNWYPSLQSFSEKFHPSKHSSNFSKQKNWQFVCFDVKKTLRCLYEAFDFDQSFLFHRIEWHDSNVALWMLDTEATISDTEFLKIADLAKIVHNNQLDCTILNRIYYLKDKIIESFKKFFPPSWKLQYQDAILKSLILFSFINSLLSKLSEKNLYQSYRLIEVPARLCLFRSETNFIQIDFDYLNHLEDEVLDSLKSLEMMIYKTVGRQFNLSSPLQVSQVLYSQSELISSHFKVSNLKKNLLKSGLKHSSQPYKSTIFPSTSKIALKKLQEIVGNSNRLPSMIIEWRKLNHSLFNAIRSLRQHLKVSEDGILAFIRCKFFEWTSTGRISMYEPNLINLNKDFEIIEIQKEPKKITDCDPIEPRMIQIRRLIIASQNCNLVTVDYCQLELRILTHFSQDENLLNILNRSKTDCFDVFKSIASDWKQIPIDKVNYEDRQQAKQICYGIIYGMGDESLAEKLGIEKEKAESYKKSFFDKYPKLFNFIDSTIEECKQKGYVETISASNLDQTYSDRKWDTE</sequence>
<dbReference type="GO" id="GO:0005634">
    <property type="term" value="C:nucleus"/>
    <property type="evidence" value="ECO:0007669"/>
    <property type="project" value="UniProtKB-SubCell"/>
</dbReference>
<feature type="domain" description="Helicase ATP-binding" evidence="13">
    <location>
        <begin position="74"/>
        <end position="252"/>
    </location>
</feature>
<dbReference type="SMART" id="SM00487">
    <property type="entry name" value="DEXDc"/>
    <property type="match status" value="1"/>
</dbReference>
<dbReference type="EnsemblMetazoa" id="SSS_4137s_mrna">
    <property type="protein sequence ID" value="KAF7496691.1"/>
    <property type="gene ID" value="SSS_4137"/>
</dbReference>
<evidence type="ECO:0000259" key="13">
    <source>
        <dbReference type="PROSITE" id="PS51192"/>
    </source>
</evidence>
<dbReference type="InterPro" id="IPR001098">
    <property type="entry name" value="DNA-dir_DNA_pol_A_palm_dom"/>
</dbReference>
<dbReference type="Pfam" id="PF00271">
    <property type="entry name" value="Helicase_C"/>
    <property type="match status" value="1"/>
</dbReference>
<dbReference type="InterPro" id="IPR027417">
    <property type="entry name" value="P-loop_NTPase"/>
</dbReference>
<dbReference type="Gene3D" id="1.10.3380.20">
    <property type="match status" value="1"/>
</dbReference>
<dbReference type="InterPro" id="IPR036390">
    <property type="entry name" value="WH_DNA-bd_sf"/>
</dbReference>
<dbReference type="FunFam" id="3.40.50.300:FF:000813">
    <property type="entry name" value="helicase POLQ-like isoform X1"/>
    <property type="match status" value="1"/>
</dbReference>
<dbReference type="Pfam" id="PF00270">
    <property type="entry name" value="DEAD"/>
    <property type="match status" value="1"/>
</dbReference>
<dbReference type="PROSITE" id="PS51194">
    <property type="entry name" value="HELICASE_CTER"/>
    <property type="match status" value="1"/>
</dbReference>
<gene>
    <name evidence="15" type="ORF">SSS_4137</name>
</gene>
<dbReference type="Gene3D" id="1.20.1060.10">
    <property type="entry name" value="Taq DNA Polymerase, Chain T, domain 4"/>
    <property type="match status" value="1"/>
</dbReference>
<evidence type="ECO:0000256" key="4">
    <source>
        <dbReference type="ARBA" id="ARBA00022695"/>
    </source>
</evidence>
<organism evidence="15">
    <name type="scientific">Sarcoptes scabiei</name>
    <name type="common">Itch mite</name>
    <name type="synonym">Acarus scabiei</name>
    <dbReference type="NCBI Taxonomy" id="52283"/>
    <lineage>
        <taxon>Eukaryota</taxon>
        <taxon>Metazoa</taxon>
        <taxon>Ecdysozoa</taxon>
        <taxon>Arthropoda</taxon>
        <taxon>Chelicerata</taxon>
        <taxon>Arachnida</taxon>
        <taxon>Acari</taxon>
        <taxon>Acariformes</taxon>
        <taxon>Sarcoptiformes</taxon>
        <taxon>Astigmata</taxon>
        <taxon>Psoroptidia</taxon>
        <taxon>Sarcoptoidea</taxon>
        <taxon>Sarcoptidae</taxon>
        <taxon>Sarcoptinae</taxon>
        <taxon>Sarcoptes</taxon>
    </lineage>
</organism>
<dbReference type="SUPFAM" id="SSF158702">
    <property type="entry name" value="Sec63 N-terminal domain-like"/>
    <property type="match status" value="1"/>
</dbReference>
<dbReference type="SUPFAM" id="SSF46785">
    <property type="entry name" value="Winged helix' DNA-binding domain"/>
    <property type="match status" value="1"/>
</dbReference>
<dbReference type="InterPro" id="IPR043502">
    <property type="entry name" value="DNA/RNA_pol_sf"/>
</dbReference>
<keyword evidence="9" id="KW-0234">DNA repair</keyword>
<dbReference type="InterPro" id="IPR001650">
    <property type="entry name" value="Helicase_C-like"/>
</dbReference>
<keyword evidence="8" id="KW-0239">DNA-directed DNA polymerase</keyword>
<comment type="subcellular location">
    <subcellularLocation>
        <location evidence="1">Nucleus</location>
    </subcellularLocation>
</comment>
<dbReference type="CDD" id="cd18026">
    <property type="entry name" value="DEXHc_POLQ-like"/>
    <property type="match status" value="1"/>
</dbReference>
<evidence type="ECO:0000259" key="14">
    <source>
        <dbReference type="PROSITE" id="PS51194"/>
    </source>
</evidence>
<evidence type="ECO:0000256" key="10">
    <source>
        <dbReference type="ARBA" id="ARBA00023242"/>
    </source>
</evidence>
<evidence type="ECO:0000256" key="8">
    <source>
        <dbReference type="ARBA" id="ARBA00022932"/>
    </source>
</evidence>
<evidence type="ECO:0000256" key="7">
    <source>
        <dbReference type="ARBA" id="ARBA00022840"/>
    </source>
</evidence>
<dbReference type="PROSITE" id="PS51192">
    <property type="entry name" value="HELICASE_ATP_BIND_1"/>
    <property type="match status" value="1"/>
</dbReference>
<dbReference type="InterPro" id="IPR014001">
    <property type="entry name" value="Helicase_ATP-bd"/>
</dbReference>
<dbReference type="InterPro" id="IPR048960">
    <property type="entry name" value="POLQ-like_helical"/>
</dbReference>
<keyword evidence="10" id="KW-0539">Nucleus</keyword>
<reference evidence="16" key="3">
    <citation type="submission" date="2022-06" db="UniProtKB">
        <authorList>
            <consortium name="EnsemblMetazoa"/>
        </authorList>
    </citation>
    <scope>IDENTIFICATION</scope>
</reference>
<evidence type="ECO:0000256" key="9">
    <source>
        <dbReference type="ARBA" id="ARBA00023204"/>
    </source>
</evidence>
<feature type="domain" description="Helicase C-terminal" evidence="14">
    <location>
        <begin position="301"/>
        <end position="510"/>
    </location>
</feature>
<keyword evidence="5" id="KW-0547">Nucleotide-binding</keyword>
<feature type="region of interest" description="Disordered" evidence="12">
    <location>
        <begin position="1"/>
        <end position="26"/>
    </location>
</feature>
<dbReference type="PANTHER" id="PTHR10133">
    <property type="entry name" value="DNA POLYMERASE I"/>
    <property type="match status" value="1"/>
</dbReference>